<dbReference type="SUPFAM" id="SSF82829">
    <property type="entry name" value="MesJ substrate recognition domain-like"/>
    <property type="match status" value="1"/>
</dbReference>
<keyword evidence="3 8" id="KW-0436">Ligase</keyword>
<dbReference type="InterPro" id="IPR014729">
    <property type="entry name" value="Rossmann-like_a/b/a_fold"/>
</dbReference>
<dbReference type="CDD" id="cd01992">
    <property type="entry name" value="TilS_N"/>
    <property type="match status" value="1"/>
</dbReference>
<dbReference type="InterPro" id="IPR012795">
    <property type="entry name" value="tRNA_Ile_lys_synt_N"/>
</dbReference>
<dbReference type="SUPFAM" id="SSF56037">
    <property type="entry name" value="PheT/TilS domain"/>
    <property type="match status" value="1"/>
</dbReference>
<dbReference type="HAMAP" id="MF_01161">
    <property type="entry name" value="tRNA_Ile_lys_synt"/>
    <property type="match status" value="1"/>
</dbReference>
<sequence length="457" mass="51747">MNADTDIFPELLTAIDAQIAADGHYLVAYSGGLDSSVLLHLMMRLRRRRVSSLPVLSLQELSLQELPLRAVYVHHGLSAHADAWAEHCRAQCLRWQVPFDVLQVQVDARDGGVEAAARSARYQALQQHLHDGETLLTAQHQDDQSETFLLALKRGSGPAGLASMAATAQPNGVRLQRPLLGIAREQLEAYANAYQLTWVEDDSNADERYDRNFLRRQVLPLLKRRWPHFPSAVARSAELCAEQEQLLDELLAESLATLRNADGALSVAALTPMSTARRFALLRRWLAEQGARMPSREQLTRLWEEVATSRDDANPCLQLGSWQVRRFRHYLYLLPAMTPVTEYVLPWQPAAAPLPLPDNLGQLRVSTQGTWMRQPRHDEVVTVRFGFQGYVQIVGRAHGRPIKKLWQELDVPPWLRERTPLIFYNDQLIAAVGRFVTREGQATVDESGWFIDWRGLK</sequence>
<dbReference type="NCBIfam" id="TIGR02433">
    <property type="entry name" value="lysidine_TilS_C"/>
    <property type="match status" value="1"/>
</dbReference>
<evidence type="ECO:0000313" key="11">
    <source>
        <dbReference type="Proteomes" id="UP000231901"/>
    </source>
</evidence>
<evidence type="ECO:0000256" key="3">
    <source>
        <dbReference type="ARBA" id="ARBA00022598"/>
    </source>
</evidence>
<dbReference type="KEGG" id="dfn:CVE23_05470"/>
<gene>
    <name evidence="8" type="primary">tilS</name>
    <name evidence="10" type="ORF">CVE23_05470</name>
</gene>
<feature type="binding site" evidence="8">
    <location>
        <begin position="30"/>
        <end position="35"/>
    </location>
    <ligand>
        <name>ATP</name>
        <dbReference type="ChEBI" id="CHEBI:30616"/>
    </ligand>
</feature>
<evidence type="ECO:0000259" key="9">
    <source>
        <dbReference type="SMART" id="SM00977"/>
    </source>
</evidence>
<dbReference type="SMART" id="SM00977">
    <property type="entry name" value="TilS_C"/>
    <property type="match status" value="1"/>
</dbReference>
<dbReference type="InterPro" id="IPR012796">
    <property type="entry name" value="Lysidine-tRNA-synth_C"/>
</dbReference>
<keyword evidence="2 8" id="KW-0963">Cytoplasm</keyword>
<evidence type="ECO:0000256" key="5">
    <source>
        <dbReference type="ARBA" id="ARBA00022741"/>
    </source>
</evidence>
<dbReference type="Pfam" id="PF01171">
    <property type="entry name" value="ATP_bind_3"/>
    <property type="match status" value="1"/>
</dbReference>
<evidence type="ECO:0000256" key="2">
    <source>
        <dbReference type="ARBA" id="ARBA00022490"/>
    </source>
</evidence>
<dbReference type="InterPro" id="IPR015262">
    <property type="entry name" value="tRNA_Ile_lys_synt_subst-bd"/>
</dbReference>
<proteinExistence type="inferred from homology"/>
<evidence type="ECO:0000313" key="10">
    <source>
        <dbReference type="EMBL" id="ATZ93472.1"/>
    </source>
</evidence>
<dbReference type="Pfam" id="PF09179">
    <property type="entry name" value="TilS"/>
    <property type="match status" value="1"/>
</dbReference>
<dbReference type="EMBL" id="CP025003">
    <property type="protein sequence ID" value="ATZ93472.1"/>
    <property type="molecule type" value="Genomic_DNA"/>
</dbReference>
<evidence type="ECO:0000256" key="8">
    <source>
        <dbReference type="HAMAP-Rule" id="MF_01161"/>
    </source>
</evidence>
<dbReference type="Gene3D" id="3.40.50.620">
    <property type="entry name" value="HUPs"/>
    <property type="match status" value="1"/>
</dbReference>
<keyword evidence="11" id="KW-1185">Reference proteome</keyword>
<dbReference type="Pfam" id="PF11734">
    <property type="entry name" value="TilS_C"/>
    <property type="match status" value="1"/>
</dbReference>
<keyword evidence="4 8" id="KW-0819">tRNA processing</keyword>
<dbReference type="NCBIfam" id="NF007942">
    <property type="entry name" value="PRK10660.1"/>
    <property type="match status" value="1"/>
</dbReference>
<keyword evidence="6 8" id="KW-0067">ATP-binding</keyword>
<accession>A0A2K8QJ78</accession>
<dbReference type="Gene3D" id="1.20.59.20">
    <property type="match status" value="1"/>
</dbReference>
<comment type="subcellular location">
    <subcellularLocation>
        <location evidence="1 8">Cytoplasm</location>
    </subcellularLocation>
</comment>
<dbReference type="EC" id="6.3.4.19" evidence="8"/>
<dbReference type="InterPro" id="IPR012094">
    <property type="entry name" value="tRNA_Ile_lys_synt"/>
</dbReference>
<evidence type="ECO:0000256" key="7">
    <source>
        <dbReference type="ARBA" id="ARBA00048539"/>
    </source>
</evidence>
<comment type="domain">
    <text evidence="8">The N-terminal region contains the highly conserved SGGXDS motif, predicted to be a P-loop motif involved in ATP binding.</text>
</comment>
<dbReference type="Proteomes" id="UP000231901">
    <property type="component" value="Chromosome"/>
</dbReference>
<comment type="function">
    <text evidence="8">Ligates lysine onto the cytidine present at position 34 of the AUA codon-specific tRNA(Ile) that contains the anticodon CAU, in an ATP-dependent manner. Cytidine is converted to lysidine, thus changing the amino acid specificity of the tRNA from methionine to isoleucine.</text>
</comment>
<keyword evidence="5 8" id="KW-0547">Nucleotide-binding</keyword>
<feature type="domain" description="Lysidine-tRNA(Ile) synthetase C-terminal" evidence="9">
    <location>
        <begin position="381"/>
        <end position="453"/>
    </location>
</feature>
<dbReference type="NCBIfam" id="TIGR02432">
    <property type="entry name" value="lysidine_TilS_N"/>
    <property type="match status" value="1"/>
</dbReference>
<dbReference type="AlphaFoldDB" id="A0A2K8QJ78"/>
<organism evidence="10 11">
    <name type="scientific">Dickeya fangzhongdai</name>
    <dbReference type="NCBI Taxonomy" id="1778540"/>
    <lineage>
        <taxon>Bacteria</taxon>
        <taxon>Pseudomonadati</taxon>
        <taxon>Pseudomonadota</taxon>
        <taxon>Gammaproteobacteria</taxon>
        <taxon>Enterobacterales</taxon>
        <taxon>Pectobacteriaceae</taxon>
        <taxon>Dickeya</taxon>
    </lineage>
</organism>
<evidence type="ECO:0000256" key="4">
    <source>
        <dbReference type="ARBA" id="ARBA00022694"/>
    </source>
</evidence>
<reference evidence="11" key="1">
    <citation type="journal article" date="2018" name="Genome Announc.">
        <title>Complete genome sequence of a Dickeya fangzhongdai type strain causing bleeding canker of pear tree trunks.</title>
        <authorList>
            <person name="Zhao Y."/>
            <person name="Tian Y."/>
            <person name="Li X."/>
            <person name="Hu B."/>
        </authorList>
    </citation>
    <scope>NUCLEOTIDE SEQUENCE [LARGE SCALE GENOMIC DNA]</scope>
    <source>
        <strain evidence="11">DSM 101947</strain>
    </source>
</reference>
<dbReference type="GO" id="GO:0006400">
    <property type="term" value="P:tRNA modification"/>
    <property type="evidence" value="ECO:0007669"/>
    <property type="project" value="UniProtKB-UniRule"/>
</dbReference>
<evidence type="ECO:0000256" key="1">
    <source>
        <dbReference type="ARBA" id="ARBA00004496"/>
    </source>
</evidence>
<name>A0A2K8QJ78_9GAMM</name>
<dbReference type="RefSeq" id="WP_100849061.1">
    <property type="nucleotide sequence ID" value="NZ_BMJF01000004.1"/>
</dbReference>
<dbReference type="GO" id="GO:0005524">
    <property type="term" value="F:ATP binding"/>
    <property type="evidence" value="ECO:0007669"/>
    <property type="project" value="UniProtKB-UniRule"/>
</dbReference>
<protein>
    <recommendedName>
        <fullName evidence="8">tRNA(Ile)-lysidine synthase</fullName>
        <ecNumber evidence="8">6.3.4.19</ecNumber>
    </recommendedName>
    <alternativeName>
        <fullName evidence="8">tRNA(Ile)-2-lysyl-cytidine synthase</fullName>
    </alternativeName>
    <alternativeName>
        <fullName evidence="8">tRNA(Ile)-lysidine synthetase</fullName>
    </alternativeName>
</protein>
<dbReference type="InterPro" id="IPR011063">
    <property type="entry name" value="TilS/TtcA_N"/>
</dbReference>
<comment type="similarity">
    <text evidence="8">Belongs to the tRNA(Ile)-lysidine synthase family.</text>
</comment>
<dbReference type="GO" id="GO:0032267">
    <property type="term" value="F:tRNA(Ile)-lysidine synthase activity"/>
    <property type="evidence" value="ECO:0007669"/>
    <property type="project" value="UniProtKB-EC"/>
</dbReference>
<dbReference type="PANTHER" id="PTHR43033">
    <property type="entry name" value="TRNA(ILE)-LYSIDINE SYNTHASE-RELATED"/>
    <property type="match status" value="1"/>
</dbReference>
<dbReference type="SUPFAM" id="SSF52402">
    <property type="entry name" value="Adenine nucleotide alpha hydrolases-like"/>
    <property type="match status" value="1"/>
</dbReference>
<comment type="catalytic activity">
    <reaction evidence="7 8">
        <text>cytidine(34) in tRNA(Ile2) + L-lysine + ATP = lysidine(34) in tRNA(Ile2) + AMP + diphosphate + H(+)</text>
        <dbReference type="Rhea" id="RHEA:43744"/>
        <dbReference type="Rhea" id="RHEA-COMP:10625"/>
        <dbReference type="Rhea" id="RHEA-COMP:10670"/>
        <dbReference type="ChEBI" id="CHEBI:15378"/>
        <dbReference type="ChEBI" id="CHEBI:30616"/>
        <dbReference type="ChEBI" id="CHEBI:32551"/>
        <dbReference type="ChEBI" id="CHEBI:33019"/>
        <dbReference type="ChEBI" id="CHEBI:82748"/>
        <dbReference type="ChEBI" id="CHEBI:83665"/>
        <dbReference type="ChEBI" id="CHEBI:456215"/>
        <dbReference type="EC" id="6.3.4.19"/>
    </reaction>
</comment>
<evidence type="ECO:0000256" key="6">
    <source>
        <dbReference type="ARBA" id="ARBA00022840"/>
    </source>
</evidence>
<dbReference type="PANTHER" id="PTHR43033:SF1">
    <property type="entry name" value="TRNA(ILE)-LYSIDINE SYNTHASE-RELATED"/>
    <property type="match status" value="1"/>
</dbReference>
<dbReference type="GeneID" id="66563788"/>
<dbReference type="GO" id="GO:0005737">
    <property type="term" value="C:cytoplasm"/>
    <property type="evidence" value="ECO:0007669"/>
    <property type="project" value="UniProtKB-SubCell"/>
</dbReference>